<gene>
    <name evidence="2" type="ORF">T459_27232</name>
</gene>
<proteinExistence type="predicted"/>
<feature type="chain" id="PRO_5013753926" evidence="1">
    <location>
        <begin position="24"/>
        <end position="89"/>
    </location>
</feature>
<comment type="caution">
    <text evidence="2">The sequence shown here is derived from an EMBL/GenBank/DDBJ whole genome shotgun (WGS) entry which is preliminary data.</text>
</comment>
<dbReference type="AlphaFoldDB" id="A0A2G2YDC9"/>
<dbReference type="EMBL" id="AYRZ02000011">
    <property type="protein sequence ID" value="PHT67745.1"/>
    <property type="molecule type" value="Genomic_DNA"/>
</dbReference>
<dbReference type="Proteomes" id="UP000222542">
    <property type="component" value="Unassembled WGS sequence"/>
</dbReference>
<evidence type="ECO:0000313" key="3">
    <source>
        <dbReference type="Proteomes" id="UP000222542"/>
    </source>
</evidence>
<protein>
    <submittedName>
        <fullName evidence="2">Uncharacterized protein</fullName>
    </submittedName>
</protein>
<organism evidence="2 3">
    <name type="scientific">Capsicum annuum</name>
    <name type="common">Capsicum pepper</name>
    <dbReference type="NCBI Taxonomy" id="4072"/>
    <lineage>
        <taxon>Eukaryota</taxon>
        <taxon>Viridiplantae</taxon>
        <taxon>Streptophyta</taxon>
        <taxon>Embryophyta</taxon>
        <taxon>Tracheophyta</taxon>
        <taxon>Spermatophyta</taxon>
        <taxon>Magnoliopsida</taxon>
        <taxon>eudicotyledons</taxon>
        <taxon>Gunneridae</taxon>
        <taxon>Pentapetalae</taxon>
        <taxon>asterids</taxon>
        <taxon>lamiids</taxon>
        <taxon>Solanales</taxon>
        <taxon>Solanaceae</taxon>
        <taxon>Solanoideae</taxon>
        <taxon>Capsiceae</taxon>
        <taxon>Capsicum</taxon>
    </lineage>
</organism>
<evidence type="ECO:0000256" key="1">
    <source>
        <dbReference type="SAM" id="SignalP"/>
    </source>
</evidence>
<reference evidence="2 3" key="2">
    <citation type="journal article" date="2017" name="Genome Biol.">
        <title>New reference genome sequences of hot pepper reveal the massive evolution of plant disease-resistance genes by retroduplication.</title>
        <authorList>
            <person name="Kim S."/>
            <person name="Park J."/>
            <person name="Yeom S.I."/>
            <person name="Kim Y.M."/>
            <person name="Seo E."/>
            <person name="Kim K.T."/>
            <person name="Kim M.S."/>
            <person name="Lee J.M."/>
            <person name="Cheong K."/>
            <person name="Shin H.S."/>
            <person name="Kim S.B."/>
            <person name="Han K."/>
            <person name="Lee J."/>
            <person name="Park M."/>
            <person name="Lee H.A."/>
            <person name="Lee H.Y."/>
            <person name="Lee Y."/>
            <person name="Oh S."/>
            <person name="Lee J.H."/>
            <person name="Choi E."/>
            <person name="Choi E."/>
            <person name="Lee S.E."/>
            <person name="Jeon J."/>
            <person name="Kim H."/>
            <person name="Choi G."/>
            <person name="Song H."/>
            <person name="Lee J."/>
            <person name="Lee S.C."/>
            <person name="Kwon J.K."/>
            <person name="Lee H.Y."/>
            <person name="Koo N."/>
            <person name="Hong Y."/>
            <person name="Kim R.W."/>
            <person name="Kang W.H."/>
            <person name="Huh J.H."/>
            <person name="Kang B.C."/>
            <person name="Yang T.J."/>
            <person name="Lee Y.H."/>
            <person name="Bennetzen J.L."/>
            <person name="Choi D."/>
        </authorList>
    </citation>
    <scope>NUCLEOTIDE SEQUENCE [LARGE SCALE GENOMIC DNA]</scope>
    <source>
        <strain evidence="3">cv. CM334</strain>
    </source>
</reference>
<dbReference type="Gramene" id="PHT67745">
    <property type="protein sequence ID" value="PHT67745"/>
    <property type="gene ID" value="T459_27232"/>
</dbReference>
<keyword evidence="3" id="KW-1185">Reference proteome</keyword>
<reference evidence="2 3" key="1">
    <citation type="journal article" date="2014" name="Nat. Genet.">
        <title>Genome sequence of the hot pepper provides insights into the evolution of pungency in Capsicum species.</title>
        <authorList>
            <person name="Kim S."/>
            <person name="Park M."/>
            <person name="Yeom S.I."/>
            <person name="Kim Y.M."/>
            <person name="Lee J.M."/>
            <person name="Lee H.A."/>
            <person name="Seo E."/>
            <person name="Choi J."/>
            <person name="Cheong K."/>
            <person name="Kim K.T."/>
            <person name="Jung K."/>
            <person name="Lee G.W."/>
            <person name="Oh S.K."/>
            <person name="Bae C."/>
            <person name="Kim S.B."/>
            <person name="Lee H.Y."/>
            <person name="Kim S.Y."/>
            <person name="Kim M.S."/>
            <person name="Kang B.C."/>
            <person name="Jo Y.D."/>
            <person name="Yang H.B."/>
            <person name="Jeong H.J."/>
            <person name="Kang W.H."/>
            <person name="Kwon J.K."/>
            <person name="Shin C."/>
            <person name="Lim J.Y."/>
            <person name="Park J.H."/>
            <person name="Huh J.H."/>
            <person name="Kim J.S."/>
            <person name="Kim B.D."/>
            <person name="Cohen O."/>
            <person name="Paran I."/>
            <person name="Suh M.C."/>
            <person name="Lee S.B."/>
            <person name="Kim Y.K."/>
            <person name="Shin Y."/>
            <person name="Noh S.J."/>
            <person name="Park J."/>
            <person name="Seo Y.S."/>
            <person name="Kwon S.Y."/>
            <person name="Kim H.A."/>
            <person name="Park J.M."/>
            <person name="Kim H.J."/>
            <person name="Choi S.B."/>
            <person name="Bosland P.W."/>
            <person name="Reeves G."/>
            <person name="Jo S.H."/>
            <person name="Lee B.W."/>
            <person name="Cho H.T."/>
            <person name="Choi H.S."/>
            <person name="Lee M.S."/>
            <person name="Yu Y."/>
            <person name="Do Choi Y."/>
            <person name="Park B.S."/>
            <person name="van Deynze A."/>
            <person name="Ashrafi H."/>
            <person name="Hill T."/>
            <person name="Kim W.T."/>
            <person name="Pai H.S."/>
            <person name="Ahn H.K."/>
            <person name="Yeam I."/>
            <person name="Giovannoni J.J."/>
            <person name="Rose J.K."/>
            <person name="Sorensen I."/>
            <person name="Lee S.J."/>
            <person name="Kim R.W."/>
            <person name="Choi I.Y."/>
            <person name="Choi B.S."/>
            <person name="Lim J.S."/>
            <person name="Lee Y.H."/>
            <person name="Choi D."/>
        </authorList>
    </citation>
    <scope>NUCLEOTIDE SEQUENCE [LARGE SCALE GENOMIC DNA]</scope>
    <source>
        <strain evidence="3">cv. CM334</strain>
    </source>
</reference>
<feature type="signal peptide" evidence="1">
    <location>
        <begin position="1"/>
        <end position="23"/>
    </location>
</feature>
<keyword evidence="1" id="KW-0732">Signal</keyword>
<evidence type="ECO:0000313" key="2">
    <source>
        <dbReference type="EMBL" id="PHT67745.1"/>
    </source>
</evidence>
<name>A0A2G2YDC9_CAPAN</name>
<accession>A0A2G2YDC9</accession>
<sequence>MCSLSSSLHLNLLQELVTQVIEATPNGEPSNPNDAQLDLSYEMPRFYIMQIKCFRQNLPPSFVKSLTCSFCDKPGHLPSSQPDPSDFLA</sequence>